<reference evidence="1 2" key="1">
    <citation type="journal article" date="2017" name="Environ. Microbiol.">
        <title>Decay of the glycolytic pathway and adaptation to intranuclear parasitism within Enterocytozoonidae microsporidia.</title>
        <authorList>
            <person name="Wiredu Boakye D."/>
            <person name="Jaroenlak P."/>
            <person name="Prachumwat A."/>
            <person name="Williams T.A."/>
            <person name="Bateman K.S."/>
            <person name="Itsathitphaisarn O."/>
            <person name="Sritunyalucksana K."/>
            <person name="Paszkiewicz K.H."/>
            <person name="Moore K.A."/>
            <person name="Stentiford G.D."/>
            <person name="Williams B.A."/>
        </authorList>
    </citation>
    <scope>NUCLEOTIDE SEQUENCE [LARGE SCALE GENOMIC DNA]</scope>
    <source>
        <strain evidence="1 2">TH1</strain>
    </source>
</reference>
<dbReference type="VEuPathDB" id="MicrosporidiaDB:EHP00_505"/>
<organism evidence="1 2">
    <name type="scientific">Ecytonucleospora hepatopenaei</name>
    <dbReference type="NCBI Taxonomy" id="646526"/>
    <lineage>
        <taxon>Eukaryota</taxon>
        <taxon>Fungi</taxon>
        <taxon>Fungi incertae sedis</taxon>
        <taxon>Microsporidia</taxon>
        <taxon>Enterocytozoonidae</taxon>
        <taxon>Ecytonucleospora</taxon>
    </lineage>
</organism>
<keyword evidence="2" id="KW-1185">Reference proteome</keyword>
<gene>
    <name evidence="1" type="ORF">EHP00_505</name>
</gene>
<dbReference type="EMBL" id="MNPJ01000023">
    <property type="protein sequence ID" value="OQS54013.1"/>
    <property type="molecule type" value="Genomic_DNA"/>
</dbReference>
<dbReference type="Proteomes" id="UP000192758">
    <property type="component" value="Unassembled WGS sequence"/>
</dbReference>
<accession>A0A1W0E456</accession>
<evidence type="ECO:0000313" key="2">
    <source>
        <dbReference type="Proteomes" id="UP000192758"/>
    </source>
</evidence>
<proteinExistence type="predicted"/>
<dbReference type="AlphaFoldDB" id="A0A1W0E456"/>
<sequence length="166" mass="20106">MFYDFYIHHFISHALESLIILPEFDHLFKAFFNIVEIVFSIDFTLYEKFMGMGDYFQMLNCKLGVLNSFKIFTNKPNKEELDEIYSNWVDYFIEKNDHPSSFSNQYFYDTAFIKRLKINKKQLLEYQCKIKKLFNEQNAETIKNQTPIDCNLHVNEKHKHKKMKVK</sequence>
<protein>
    <submittedName>
        <fullName evidence="1">Uncharacterized protein</fullName>
    </submittedName>
</protein>
<name>A0A1W0E456_9MICR</name>
<evidence type="ECO:0000313" key="1">
    <source>
        <dbReference type="EMBL" id="OQS54013.1"/>
    </source>
</evidence>
<comment type="caution">
    <text evidence="1">The sequence shown here is derived from an EMBL/GenBank/DDBJ whole genome shotgun (WGS) entry which is preliminary data.</text>
</comment>